<protein>
    <recommendedName>
        <fullName evidence="12">Glycosyltransferase RgtA/B/C/D-like domain-containing protein</fullName>
    </recommendedName>
</protein>
<dbReference type="PANTHER" id="PTHR33908">
    <property type="entry name" value="MANNOSYLTRANSFERASE YKCB-RELATED"/>
    <property type="match status" value="1"/>
</dbReference>
<feature type="transmembrane region" description="Helical" evidence="9">
    <location>
        <begin position="346"/>
        <end position="366"/>
    </location>
</feature>
<feature type="transmembrane region" description="Helical" evidence="9">
    <location>
        <begin position="111"/>
        <end position="144"/>
    </location>
</feature>
<keyword evidence="2" id="KW-1003">Cell membrane</keyword>
<evidence type="ECO:0000256" key="5">
    <source>
        <dbReference type="ARBA" id="ARBA00022692"/>
    </source>
</evidence>
<sequence>MSVDTRVPAPAETTVSPPPPVRRQPFRRRSRTVVVLAPFLVTLTLGLWGVRRENTLWGDEAVTYALAQRDLSQIWQTAQHIDLVHALHYALMHVLFDLFGPGLLTLRLPSVLAMAAAASAVALLGLRLAGPRVGLLAGLVFPLLPHVQKYAQEGRSYALVCALVAWATYALVTGVGRSARGRWAVYGGTMLLASLLHEFAVLALVAHGVTLLVSRVPRPVLRAWAATAAAVVTGLVPLVLRSAAQAEQVAWIATPVRFPGFALVAVLGLVCAFAPVERRRGRPVRLPVLAVPLVVLPCLLLLAVSLVKPLFVDRYVLYSHVGIALLMGAGLDYVRRLRRSYGTPWITVGVAVAAVAVLAALVPTTLELRTPASRTNDATAVGAALRETGRPGDGLLYLPAQHRYWTEPNPRDTRALTDLALAESPVASHTLAGTELPAPVMAARMLRFDRIVVVHGRAGAHLMGNPQEQAKTLTLRRHFRARATTHVNGARIVLYVRDR</sequence>
<evidence type="ECO:0000256" key="2">
    <source>
        <dbReference type="ARBA" id="ARBA00022475"/>
    </source>
</evidence>
<organism evidence="10 11">
    <name type="scientific">Streptomyces cellulosae</name>
    <dbReference type="NCBI Taxonomy" id="1968"/>
    <lineage>
        <taxon>Bacteria</taxon>
        <taxon>Bacillati</taxon>
        <taxon>Actinomycetota</taxon>
        <taxon>Actinomycetes</taxon>
        <taxon>Kitasatosporales</taxon>
        <taxon>Streptomycetaceae</taxon>
        <taxon>Streptomyces</taxon>
    </lineage>
</organism>
<reference evidence="10 11" key="1">
    <citation type="submission" date="2024-09" db="EMBL/GenBank/DDBJ databases">
        <title>The Natural Products Discovery Center: Release of the First 8490 Sequenced Strains for Exploring Actinobacteria Biosynthetic Diversity.</title>
        <authorList>
            <person name="Kalkreuter E."/>
            <person name="Kautsar S.A."/>
            <person name="Yang D."/>
            <person name="Bader C.D."/>
            <person name="Teijaro C.N."/>
            <person name="Fluegel L."/>
            <person name="Davis C.M."/>
            <person name="Simpson J.R."/>
            <person name="Lauterbach L."/>
            <person name="Steele A.D."/>
            <person name="Gui C."/>
            <person name="Meng S."/>
            <person name="Li G."/>
            <person name="Viehrig K."/>
            <person name="Ye F."/>
            <person name="Su P."/>
            <person name="Kiefer A.F."/>
            <person name="Nichols A."/>
            <person name="Cepeda A.J."/>
            <person name="Yan W."/>
            <person name="Fan B."/>
            <person name="Jiang Y."/>
            <person name="Adhikari A."/>
            <person name="Zheng C.-J."/>
            <person name="Schuster L."/>
            <person name="Cowan T.M."/>
            <person name="Smanski M.J."/>
            <person name="Chevrette M.G."/>
            <person name="De Carvalho L.P.S."/>
            <person name="Shen B."/>
        </authorList>
    </citation>
    <scope>NUCLEOTIDE SEQUENCE [LARGE SCALE GENOMIC DNA]</scope>
    <source>
        <strain evidence="10 11">NPDC057399</strain>
    </source>
</reference>
<evidence type="ECO:0000313" key="10">
    <source>
        <dbReference type="EMBL" id="MFE7963636.1"/>
    </source>
</evidence>
<feature type="transmembrane region" description="Helical" evidence="9">
    <location>
        <begin position="32"/>
        <end position="50"/>
    </location>
</feature>
<dbReference type="PANTHER" id="PTHR33908:SF3">
    <property type="entry name" value="UNDECAPRENYL PHOSPHATE-ALPHA-4-AMINO-4-DEOXY-L-ARABINOSE ARABINOSYL TRANSFERASE"/>
    <property type="match status" value="1"/>
</dbReference>
<feature type="region of interest" description="Disordered" evidence="8">
    <location>
        <begin position="1"/>
        <end position="23"/>
    </location>
</feature>
<feature type="transmembrane region" description="Helical" evidence="9">
    <location>
        <begin position="195"/>
        <end position="213"/>
    </location>
</feature>
<dbReference type="EMBL" id="JBHVBU010000024">
    <property type="protein sequence ID" value="MFE7963636.1"/>
    <property type="molecule type" value="Genomic_DNA"/>
</dbReference>
<keyword evidence="3" id="KW-0328">Glycosyltransferase</keyword>
<evidence type="ECO:0000313" key="11">
    <source>
        <dbReference type="Proteomes" id="UP001600650"/>
    </source>
</evidence>
<proteinExistence type="predicted"/>
<dbReference type="InterPro" id="IPR050297">
    <property type="entry name" value="LipidA_mod_glycosyltrf_83"/>
</dbReference>
<feature type="transmembrane region" description="Helical" evidence="9">
    <location>
        <begin position="317"/>
        <end position="334"/>
    </location>
</feature>
<evidence type="ECO:0000256" key="1">
    <source>
        <dbReference type="ARBA" id="ARBA00004651"/>
    </source>
</evidence>
<feature type="transmembrane region" description="Helical" evidence="9">
    <location>
        <begin position="156"/>
        <end position="175"/>
    </location>
</feature>
<keyword evidence="6 9" id="KW-1133">Transmembrane helix</keyword>
<keyword evidence="5 9" id="KW-0812">Transmembrane</keyword>
<feature type="transmembrane region" description="Helical" evidence="9">
    <location>
        <begin position="260"/>
        <end position="276"/>
    </location>
</feature>
<comment type="caution">
    <text evidence="10">The sequence shown here is derived from an EMBL/GenBank/DDBJ whole genome shotgun (WGS) entry which is preliminary data.</text>
</comment>
<evidence type="ECO:0000256" key="4">
    <source>
        <dbReference type="ARBA" id="ARBA00022679"/>
    </source>
</evidence>
<keyword evidence="7 9" id="KW-0472">Membrane</keyword>
<dbReference type="Proteomes" id="UP001600650">
    <property type="component" value="Unassembled WGS sequence"/>
</dbReference>
<dbReference type="RefSeq" id="WP_381726333.1">
    <property type="nucleotide sequence ID" value="NZ_JBHVBU010000024.1"/>
</dbReference>
<evidence type="ECO:0000256" key="6">
    <source>
        <dbReference type="ARBA" id="ARBA00022989"/>
    </source>
</evidence>
<evidence type="ECO:0008006" key="12">
    <source>
        <dbReference type="Google" id="ProtNLM"/>
    </source>
</evidence>
<evidence type="ECO:0000256" key="9">
    <source>
        <dbReference type="SAM" id="Phobius"/>
    </source>
</evidence>
<evidence type="ECO:0000256" key="7">
    <source>
        <dbReference type="ARBA" id="ARBA00023136"/>
    </source>
</evidence>
<comment type="subcellular location">
    <subcellularLocation>
        <location evidence="1">Cell membrane</location>
        <topology evidence="1">Multi-pass membrane protein</topology>
    </subcellularLocation>
</comment>
<evidence type="ECO:0000256" key="3">
    <source>
        <dbReference type="ARBA" id="ARBA00022676"/>
    </source>
</evidence>
<name>A0ABW6JEY9_STRCE</name>
<accession>A0ABW6JEY9</accession>
<keyword evidence="4" id="KW-0808">Transferase</keyword>
<keyword evidence="11" id="KW-1185">Reference proteome</keyword>
<feature type="transmembrane region" description="Helical" evidence="9">
    <location>
        <begin position="288"/>
        <end position="311"/>
    </location>
</feature>
<feature type="transmembrane region" description="Helical" evidence="9">
    <location>
        <begin position="220"/>
        <end position="240"/>
    </location>
</feature>
<evidence type="ECO:0000256" key="8">
    <source>
        <dbReference type="SAM" id="MobiDB-lite"/>
    </source>
</evidence>
<gene>
    <name evidence="10" type="ORF">ACFU0X_11360</name>
</gene>